<protein>
    <recommendedName>
        <fullName evidence="1">Beta-lactamase-related domain-containing protein</fullName>
    </recommendedName>
</protein>
<dbReference type="PANTHER" id="PTHR43283:SF3">
    <property type="entry name" value="BETA-LACTAMASE FAMILY PROTEIN (AFU_ORTHOLOGUE AFUA_5G07500)"/>
    <property type="match status" value="1"/>
</dbReference>
<dbReference type="InterPro" id="IPR001466">
    <property type="entry name" value="Beta-lactam-related"/>
</dbReference>
<gene>
    <name evidence="2" type="ORF">FCULG_00007043</name>
</gene>
<dbReference type="Proteomes" id="UP000241587">
    <property type="component" value="Unassembled WGS sequence"/>
</dbReference>
<dbReference type="SUPFAM" id="SSF56601">
    <property type="entry name" value="beta-lactamase/transpeptidase-like"/>
    <property type="match status" value="1"/>
</dbReference>
<dbReference type="EMBL" id="PVEM01000006">
    <property type="protein sequence ID" value="PTD07411.1"/>
    <property type="molecule type" value="Genomic_DNA"/>
</dbReference>
<dbReference type="Pfam" id="PF00144">
    <property type="entry name" value="Beta-lactamase"/>
    <property type="match status" value="1"/>
</dbReference>
<proteinExistence type="predicted"/>
<name>A0A2T4GV61_FUSCU</name>
<dbReference type="Gene3D" id="3.40.710.10">
    <property type="entry name" value="DD-peptidase/beta-lactamase superfamily"/>
    <property type="match status" value="2"/>
</dbReference>
<keyword evidence="3" id="KW-1185">Reference proteome</keyword>
<dbReference type="OrthoDB" id="428260at2759"/>
<dbReference type="InterPro" id="IPR012338">
    <property type="entry name" value="Beta-lactam/transpept-like"/>
</dbReference>
<dbReference type="InterPro" id="IPR050789">
    <property type="entry name" value="Diverse_Enzym_Activities"/>
</dbReference>
<comment type="caution">
    <text evidence="2">The sequence shown here is derived from an EMBL/GenBank/DDBJ whole genome shotgun (WGS) entry which is preliminary data.</text>
</comment>
<evidence type="ECO:0000259" key="1">
    <source>
        <dbReference type="Pfam" id="PF00144"/>
    </source>
</evidence>
<evidence type="ECO:0000313" key="3">
    <source>
        <dbReference type="Proteomes" id="UP000241587"/>
    </source>
</evidence>
<dbReference type="PANTHER" id="PTHR43283">
    <property type="entry name" value="BETA-LACTAMASE-RELATED"/>
    <property type="match status" value="1"/>
</dbReference>
<sequence length="219" mass="24381">MDRILNDYITGSECHASAVGFSLLRTGGNPRVIQGYKGNLDFSGDQPFSGDSFIWLASGSKIVAAVAALLPIEKGLFRLEDDAGKYIPGLAEPDLLLSYETTGENEGRPIYKRAETKITVHHLLTHTSGLAYTYAETRLKAWAKYNNKMYGKVYTTLIEVTAQCSLEQFCKDNIWDPIGVYNTTFRPALRPDLLSRRLVLVQVIRNETIIGSDLYPLTP</sequence>
<reference evidence="2 3" key="1">
    <citation type="submission" date="2018-02" db="EMBL/GenBank/DDBJ databases">
        <title>Fusarium culmorum secondary metabolites in fungal-bacterial-plant interactions.</title>
        <authorList>
            <person name="Schmidt R."/>
        </authorList>
    </citation>
    <scope>NUCLEOTIDE SEQUENCE [LARGE SCALE GENOMIC DNA]</scope>
    <source>
        <strain evidence="2 3">PV</strain>
    </source>
</reference>
<feature type="domain" description="Beta-lactamase-related" evidence="1">
    <location>
        <begin position="18"/>
        <end position="189"/>
    </location>
</feature>
<dbReference type="AlphaFoldDB" id="A0A2T4GV61"/>
<organism evidence="2 3">
    <name type="scientific">Fusarium culmorum</name>
    <dbReference type="NCBI Taxonomy" id="5516"/>
    <lineage>
        <taxon>Eukaryota</taxon>
        <taxon>Fungi</taxon>
        <taxon>Dikarya</taxon>
        <taxon>Ascomycota</taxon>
        <taxon>Pezizomycotina</taxon>
        <taxon>Sordariomycetes</taxon>
        <taxon>Hypocreomycetidae</taxon>
        <taxon>Hypocreales</taxon>
        <taxon>Nectriaceae</taxon>
        <taxon>Fusarium</taxon>
    </lineage>
</organism>
<accession>A0A2T4GV61</accession>
<evidence type="ECO:0000313" key="2">
    <source>
        <dbReference type="EMBL" id="PTD07411.1"/>
    </source>
</evidence>